<name>A0A132NXJ1_GIAIN</name>
<reference evidence="1 2" key="1">
    <citation type="journal article" date="2015" name="Mol. Biochem. Parasitol.">
        <title>Identification of polymorphic genes for use in assemblage B genotyping assays through comparative genomics of multiple assemblage B Giardia duodenalis isolates.</title>
        <authorList>
            <person name="Wielinga C."/>
            <person name="Thompson R.C."/>
            <person name="Monis P."/>
            <person name="Ryan U."/>
        </authorList>
    </citation>
    <scope>NUCLEOTIDE SEQUENCE [LARGE SCALE GENOMIC DNA]</scope>
    <source>
        <strain evidence="1 2">BAH15c1</strain>
    </source>
</reference>
<dbReference type="VEuPathDB" id="GiardiaDB:QR46_1203"/>
<proteinExistence type="predicted"/>
<organism evidence="1 2">
    <name type="scientific">Giardia duodenalis assemblage B</name>
    <dbReference type="NCBI Taxonomy" id="1394984"/>
    <lineage>
        <taxon>Eukaryota</taxon>
        <taxon>Metamonada</taxon>
        <taxon>Diplomonadida</taxon>
        <taxon>Hexamitidae</taxon>
        <taxon>Giardiinae</taxon>
        <taxon>Giardia</taxon>
    </lineage>
</organism>
<evidence type="ECO:0000313" key="1">
    <source>
        <dbReference type="EMBL" id="KWX14776.1"/>
    </source>
</evidence>
<evidence type="ECO:0000313" key="2">
    <source>
        <dbReference type="Proteomes" id="UP000070089"/>
    </source>
</evidence>
<dbReference type="EMBL" id="JXTI01000023">
    <property type="protein sequence ID" value="KWX14776.1"/>
    <property type="molecule type" value="Genomic_DNA"/>
</dbReference>
<dbReference type="OrthoDB" id="10252321at2759"/>
<protein>
    <submittedName>
        <fullName evidence="1">Uncharacterized protein</fullName>
    </submittedName>
</protein>
<dbReference type="AlphaFoldDB" id="A0A132NXJ1"/>
<comment type="caution">
    <text evidence="1">The sequence shown here is derived from an EMBL/GenBank/DDBJ whole genome shotgun (WGS) entry which is preliminary data.</text>
</comment>
<gene>
    <name evidence="1" type="ORF">QR46_1203</name>
</gene>
<dbReference type="Proteomes" id="UP000070089">
    <property type="component" value="Unassembled WGS sequence"/>
</dbReference>
<sequence length="213" mass="24463">MLNEKIMLGEWRPEPLSRMASQRCNQISSSDFILAKIECMGVSIIVTEPPTVSSLPLHLRIYDFLSVTTLVTFGPANYSMAPIRNRGLSVTVFEYPSSTALTDSVLAEWQSFMQRKILTADSSPKRELICILDDTAGVKATILLSLLMYHWGLSLENALQRSKECLPRTVLTSEEEIFLCKQILATKQISRTKRFLFLFKRYGRRLRLFRRYE</sequence>
<accession>A0A132NXJ1</accession>